<dbReference type="InterPro" id="IPR058637">
    <property type="entry name" value="YknX-like_C"/>
</dbReference>
<name>A0ABV7TI94_9RHOB</name>
<dbReference type="Gene3D" id="1.10.287.470">
    <property type="entry name" value="Helix hairpin bin"/>
    <property type="match status" value="1"/>
</dbReference>
<dbReference type="PANTHER" id="PTHR32347:SF29">
    <property type="entry name" value="UPF0194 MEMBRANE PROTEIN YBHG"/>
    <property type="match status" value="1"/>
</dbReference>
<dbReference type="Pfam" id="PF25989">
    <property type="entry name" value="YknX_C"/>
    <property type="match status" value="1"/>
</dbReference>
<comment type="subcellular location">
    <subcellularLocation>
        <location evidence="1">Cell envelope</location>
    </subcellularLocation>
</comment>
<reference evidence="5" key="1">
    <citation type="journal article" date="2019" name="Int. J. Syst. Evol. Microbiol.">
        <title>The Global Catalogue of Microorganisms (GCM) 10K type strain sequencing project: providing services to taxonomists for standard genome sequencing and annotation.</title>
        <authorList>
            <consortium name="The Broad Institute Genomics Platform"/>
            <consortium name="The Broad Institute Genome Sequencing Center for Infectious Disease"/>
            <person name="Wu L."/>
            <person name="Ma J."/>
        </authorList>
    </citation>
    <scope>NUCLEOTIDE SEQUENCE [LARGE SCALE GENOMIC DNA]</scope>
    <source>
        <strain evidence="5">KCTC 42911</strain>
    </source>
</reference>
<dbReference type="PANTHER" id="PTHR32347">
    <property type="entry name" value="EFFLUX SYSTEM COMPONENT YKNX-RELATED"/>
    <property type="match status" value="1"/>
</dbReference>
<dbReference type="Gene3D" id="2.40.420.20">
    <property type="match status" value="1"/>
</dbReference>
<keyword evidence="5" id="KW-1185">Reference proteome</keyword>
<dbReference type="Proteomes" id="UP001595629">
    <property type="component" value="Unassembled WGS sequence"/>
</dbReference>
<keyword evidence="2" id="KW-0175">Coiled coil</keyword>
<sequence>MKTRTLILTSLGLLTAGMLGVVAFRSEPVAVDMTTASIGPMRVTVDVEGKTRIAEIYEVSAPIRGTARRAPVRVGDAVTGGETIVAIVEPAASDPLDPRSRVQAEAAVREAEAGLHMAESHLRQTGEELELAQSEYKRANELVARGVASLTRLESAEQMLGVREAAQAAANSALDMARGALDRARAALDPPAPLGQAGESCCVRILAPVDGRVLEIPTISARPVIAGTRLLSIGQPEDLEIVAEILSADAVRLDPGDRAIVERWGGPHPLEARIARIEPRAYTKVSALGIEEQRVDVIFDLLSPVEDRPGLGHGFSVYLRVVEWESDATMQVPLSALFRRGSDWAVFVNDGGNARLRKVEIGRANGRTVEVVNGLADGEEVLLHPGERIEDGTPIRRRAEGG</sequence>
<protein>
    <submittedName>
        <fullName evidence="4">Efflux RND transporter periplasmic adaptor subunit</fullName>
    </submittedName>
</protein>
<evidence type="ECO:0000313" key="4">
    <source>
        <dbReference type="EMBL" id="MFC3614454.1"/>
    </source>
</evidence>
<accession>A0ABV7TI94</accession>
<gene>
    <name evidence="4" type="ORF">ACFORG_11830</name>
</gene>
<comment type="caution">
    <text evidence="4">The sequence shown here is derived from an EMBL/GenBank/DDBJ whole genome shotgun (WGS) entry which is preliminary data.</text>
</comment>
<evidence type="ECO:0000313" key="5">
    <source>
        <dbReference type="Proteomes" id="UP001595629"/>
    </source>
</evidence>
<dbReference type="RefSeq" id="WP_386735705.1">
    <property type="nucleotide sequence ID" value="NZ_JBHRXI010000010.1"/>
</dbReference>
<dbReference type="Gene3D" id="2.40.50.100">
    <property type="match status" value="1"/>
</dbReference>
<proteinExistence type="predicted"/>
<evidence type="ECO:0000256" key="2">
    <source>
        <dbReference type="ARBA" id="ARBA00023054"/>
    </source>
</evidence>
<organism evidence="4 5">
    <name type="scientific">Lutimaribacter marinistellae</name>
    <dbReference type="NCBI Taxonomy" id="1820329"/>
    <lineage>
        <taxon>Bacteria</taxon>
        <taxon>Pseudomonadati</taxon>
        <taxon>Pseudomonadota</taxon>
        <taxon>Alphaproteobacteria</taxon>
        <taxon>Rhodobacterales</taxon>
        <taxon>Roseobacteraceae</taxon>
        <taxon>Lutimaribacter</taxon>
    </lineage>
</organism>
<feature type="domain" description="YknX-like C-terminal permuted SH3-like" evidence="3">
    <location>
        <begin position="330"/>
        <end position="396"/>
    </location>
</feature>
<dbReference type="InterPro" id="IPR050465">
    <property type="entry name" value="UPF0194_transport"/>
</dbReference>
<dbReference type="EMBL" id="JBHRXI010000010">
    <property type="protein sequence ID" value="MFC3614454.1"/>
    <property type="molecule type" value="Genomic_DNA"/>
</dbReference>
<evidence type="ECO:0000256" key="1">
    <source>
        <dbReference type="ARBA" id="ARBA00004196"/>
    </source>
</evidence>
<evidence type="ECO:0000259" key="3">
    <source>
        <dbReference type="Pfam" id="PF25989"/>
    </source>
</evidence>